<sequence>MESVGAAEGLHRFPGADACRPRLSPKGLAVLSIDQQLREMLSTPGVRSVALVDWREGATVSRVGAEDRPTEAVAIVRAFGANALYTAEAVEDVVVTDTDHHVLIAVLKGSDLCVQVRMERDRGHLGFALRRLRGLAGSARLPPPRRGPGRPPRRERGVPAPRAASTVDRAVLERVLTGLRSLSVDRPWKGSVIA</sequence>
<organism evidence="2 3">
    <name type="scientific">Nocardiopsis aegyptia</name>
    <dbReference type="NCBI Taxonomy" id="220378"/>
    <lineage>
        <taxon>Bacteria</taxon>
        <taxon>Bacillati</taxon>
        <taxon>Actinomycetota</taxon>
        <taxon>Actinomycetes</taxon>
        <taxon>Streptosporangiales</taxon>
        <taxon>Nocardiopsidaceae</taxon>
        <taxon>Nocardiopsis</taxon>
    </lineage>
</organism>
<keyword evidence="3" id="KW-1185">Reference proteome</keyword>
<feature type="region of interest" description="Disordered" evidence="1">
    <location>
        <begin position="137"/>
        <end position="164"/>
    </location>
</feature>
<reference evidence="2 3" key="1">
    <citation type="submission" date="2020-07" db="EMBL/GenBank/DDBJ databases">
        <title>Sequencing the genomes of 1000 actinobacteria strains.</title>
        <authorList>
            <person name="Klenk H.-P."/>
        </authorList>
    </citation>
    <scope>NUCLEOTIDE SEQUENCE [LARGE SCALE GENOMIC DNA]</scope>
    <source>
        <strain evidence="2 3">DSM 44442</strain>
    </source>
</reference>
<evidence type="ECO:0000313" key="2">
    <source>
        <dbReference type="EMBL" id="NYJ36171.1"/>
    </source>
</evidence>
<evidence type="ECO:0000256" key="1">
    <source>
        <dbReference type="SAM" id="MobiDB-lite"/>
    </source>
</evidence>
<protein>
    <recommendedName>
        <fullName evidence="4">Roadblock/LAMTOR2 domain-containing protein</fullName>
    </recommendedName>
</protein>
<dbReference type="Proteomes" id="UP000572051">
    <property type="component" value="Unassembled WGS sequence"/>
</dbReference>
<gene>
    <name evidence="2" type="ORF">HNR10_004052</name>
</gene>
<evidence type="ECO:0008006" key="4">
    <source>
        <dbReference type="Google" id="ProtNLM"/>
    </source>
</evidence>
<accession>A0A7Z0ER21</accession>
<dbReference type="AlphaFoldDB" id="A0A7Z0ER21"/>
<proteinExistence type="predicted"/>
<evidence type="ECO:0000313" key="3">
    <source>
        <dbReference type="Proteomes" id="UP000572051"/>
    </source>
</evidence>
<comment type="caution">
    <text evidence="2">The sequence shown here is derived from an EMBL/GenBank/DDBJ whole genome shotgun (WGS) entry which is preliminary data.</text>
</comment>
<dbReference type="SUPFAM" id="SSF103196">
    <property type="entry name" value="Roadblock/LC7 domain"/>
    <property type="match status" value="1"/>
</dbReference>
<dbReference type="EMBL" id="JACCFS010000001">
    <property type="protein sequence ID" value="NYJ36171.1"/>
    <property type="molecule type" value="Genomic_DNA"/>
</dbReference>
<name>A0A7Z0ER21_9ACTN</name>